<dbReference type="Proteomes" id="UP000236725">
    <property type="component" value="Unassembled WGS sequence"/>
</dbReference>
<dbReference type="InterPro" id="IPR036249">
    <property type="entry name" value="Thioredoxin-like_sf"/>
</dbReference>
<reference evidence="1 2" key="1">
    <citation type="submission" date="2016-10" db="EMBL/GenBank/DDBJ databases">
        <authorList>
            <person name="Varghese N."/>
            <person name="Submissions S."/>
        </authorList>
    </citation>
    <scope>NUCLEOTIDE SEQUENCE [LARGE SCALE GENOMIC DNA]</scope>
    <source>
        <strain evidence="1 2">DSM 29073</strain>
    </source>
</reference>
<protein>
    <submittedName>
        <fullName evidence="1">Thioredoxin-like</fullName>
    </submittedName>
</protein>
<accession>A0A8G2F1W1</accession>
<comment type="caution">
    <text evidence="1">The sequence shown here is derived from an EMBL/GenBank/DDBJ whole genome shotgun (WGS) entry which is preliminary data.</text>
</comment>
<dbReference type="RefSeq" id="WP_103982492.1">
    <property type="nucleotide sequence ID" value="NZ_FNVS01000002.1"/>
</dbReference>
<dbReference type="SUPFAM" id="SSF52833">
    <property type="entry name" value="Thioredoxin-like"/>
    <property type="match status" value="1"/>
</dbReference>
<dbReference type="EMBL" id="FNVS01000002">
    <property type="protein sequence ID" value="SEF55500.1"/>
    <property type="molecule type" value="Genomic_DNA"/>
</dbReference>
<organism evidence="1 2">
    <name type="scientific">Parabacteroides chinchillae</name>
    <dbReference type="NCBI Taxonomy" id="871327"/>
    <lineage>
        <taxon>Bacteria</taxon>
        <taxon>Pseudomonadati</taxon>
        <taxon>Bacteroidota</taxon>
        <taxon>Bacteroidia</taxon>
        <taxon>Bacteroidales</taxon>
        <taxon>Tannerellaceae</taxon>
        <taxon>Parabacteroides</taxon>
    </lineage>
</organism>
<proteinExistence type="predicted"/>
<evidence type="ECO:0000313" key="1">
    <source>
        <dbReference type="EMBL" id="SEF55500.1"/>
    </source>
</evidence>
<dbReference type="AlphaFoldDB" id="A0A8G2F1W1"/>
<keyword evidence="2" id="KW-1185">Reference proteome</keyword>
<evidence type="ECO:0000313" key="2">
    <source>
        <dbReference type="Proteomes" id="UP000236725"/>
    </source>
</evidence>
<gene>
    <name evidence="1" type="ORF">SAMN05444001_102226</name>
</gene>
<sequence length="166" mass="18518">MKIRTYVLIASVAFLGMSAGSKEAKLTEGVNPGDLAPRIESLGNESDFNFRNHSGRYTLLNFWAAYDAESRARNVLLANEVNKLGSDKIAMRSVSLDEKTSIFTETVKADKLDLSTQFHDGLGKESEMYRKYNLQRGLRNFLINDKGVIVAANVTPEKLTEVLKKI</sequence>
<name>A0A8G2F1W1_9BACT</name>
<dbReference type="Gene3D" id="3.40.30.10">
    <property type="entry name" value="Glutaredoxin"/>
    <property type="match status" value="1"/>
</dbReference>